<dbReference type="EMBL" id="JARBJD010000279">
    <property type="protein sequence ID" value="KAK2944912.1"/>
    <property type="molecule type" value="Genomic_DNA"/>
</dbReference>
<evidence type="ECO:0000313" key="3">
    <source>
        <dbReference type="Proteomes" id="UP001281761"/>
    </source>
</evidence>
<feature type="region of interest" description="Disordered" evidence="1">
    <location>
        <begin position="16"/>
        <end position="39"/>
    </location>
</feature>
<accession>A0ABQ9WZH4</accession>
<protein>
    <submittedName>
        <fullName evidence="2">Uncharacterized protein</fullName>
    </submittedName>
</protein>
<gene>
    <name evidence="2" type="ORF">BLNAU_20155</name>
</gene>
<feature type="compositionally biased region" description="Polar residues" evidence="1">
    <location>
        <begin position="119"/>
        <end position="132"/>
    </location>
</feature>
<evidence type="ECO:0000313" key="2">
    <source>
        <dbReference type="EMBL" id="KAK2944912.1"/>
    </source>
</evidence>
<name>A0ABQ9WZH4_9EUKA</name>
<comment type="caution">
    <text evidence="2">The sequence shown here is derived from an EMBL/GenBank/DDBJ whole genome shotgun (WGS) entry which is preliminary data.</text>
</comment>
<organism evidence="2 3">
    <name type="scientific">Blattamonas nauphoetae</name>
    <dbReference type="NCBI Taxonomy" id="2049346"/>
    <lineage>
        <taxon>Eukaryota</taxon>
        <taxon>Metamonada</taxon>
        <taxon>Preaxostyla</taxon>
        <taxon>Oxymonadida</taxon>
        <taxon>Blattamonas</taxon>
    </lineage>
</organism>
<reference evidence="2 3" key="1">
    <citation type="journal article" date="2022" name="bioRxiv">
        <title>Genomics of Preaxostyla Flagellates Illuminates Evolutionary Transitions and the Path Towards Mitochondrial Loss.</title>
        <authorList>
            <person name="Novak L.V.F."/>
            <person name="Treitli S.C."/>
            <person name="Pyrih J."/>
            <person name="Halakuc P."/>
            <person name="Pipaliya S.V."/>
            <person name="Vacek V."/>
            <person name="Brzon O."/>
            <person name="Soukal P."/>
            <person name="Eme L."/>
            <person name="Dacks J.B."/>
            <person name="Karnkowska A."/>
            <person name="Elias M."/>
            <person name="Hampl V."/>
        </authorList>
    </citation>
    <scope>NUCLEOTIDE SEQUENCE [LARGE SCALE GENOMIC DNA]</scope>
    <source>
        <strain evidence="2">NAU3</strain>
        <tissue evidence="2">Gut</tissue>
    </source>
</reference>
<feature type="region of interest" description="Disordered" evidence="1">
    <location>
        <begin position="51"/>
        <end position="132"/>
    </location>
</feature>
<sequence length="132" mass="14088">MKVTETLANLFDPCESSLSADQDIGGAEVTRTSPMEGTPRQLRALPKSAITEGGRPTSLKRTKKVKETFANSPDPRETGLPADQDIGGAKGTRTSPMEGTPRQLRALQLGDVARAGKKQNGTKSQKPLQLLC</sequence>
<evidence type="ECO:0000256" key="1">
    <source>
        <dbReference type="SAM" id="MobiDB-lite"/>
    </source>
</evidence>
<keyword evidence="3" id="KW-1185">Reference proteome</keyword>
<dbReference type="Proteomes" id="UP001281761">
    <property type="component" value="Unassembled WGS sequence"/>
</dbReference>
<proteinExistence type="predicted"/>